<evidence type="ECO:0000313" key="2">
    <source>
        <dbReference type="Proteomes" id="UP001163835"/>
    </source>
</evidence>
<name>A0ACC1THY5_9AGAR</name>
<keyword evidence="2" id="KW-1185">Reference proteome</keyword>
<sequence>MEGYVLHDNFLPATFCDFVPSQPSTLPSGLPSKTRNGLTPSLPISIPATPTHRSPSVEDIHACSSTVSTEPDQFGLFRKYIQYPTYKPDEFSSLDDLCDASMFNISQPPARDPESGFGPRKYASDALSSFSSHRFQSLSKSTDSYAPFPNTSTYHMMKFAYDERNDNSFGLAGIQRVNEEIIQQPGFDPKDLRGFNTQREARKLDKFIASQSVNSNPPFDAHAGWKKSSVKISLPCTGKKNSGDRAPTVEVDNIVHRDLLEVMKEAYLSEAASEYHLRGYKQM</sequence>
<dbReference type="EMBL" id="MU796103">
    <property type="protein sequence ID" value="KAJ3804311.1"/>
    <property type="molecule type" value="Genomic_DNA"/>
</dbReference>
<organism evidence="1 2">
    <name type="scientific">Lentinula aff. lateritia</name>
    <dbReference type="NCBI Taxonomy" id="2804960"/>
    <lineage>
        <taxon>Eukaryota</taxon>
        <taxon>Fungi</taxon>
        <taxon>Dikarya</taxon>
        <taxon>Basidiomycota</taxon>
        <taxon>Agaricomycotina</taxon>
        <taxon>Agaricomycetes</taxon>
        <taxon>Agaricomycetidae</taxon>
        <taxon>Agaricales</taxon>
        <taxon>Marasmiineae</taxon>
        <taxon>Omphalotaceae</taxon>
        <taxon>Lentinula</taxon>
    </lineage>
</organism>
<accession>A0ACC1THY5</accession>
<dbReference type="Proteomes" id="UP001163835">
    <property type="component" value="Unassembled WGS sequence"/>
</dbReference>
<protein>
    <submittedName>
        <fullName evidence="1">Uncharacterized protein</fullName>
    </submittedName>
</protein>
<proteinExistence type="predicted"/>
<evidence type="ECO:0000313" key="1">
    <source>
        <dbReference type="EMBL" id="KAJ3804311.1"/>
    </source>
</evidence>
<reference evidence="1" key="1">
    <citation type="submission" date="2022-09" db="EMBL/GenBank/DDBJ databases">
        <title>A Global Phylogenomic Analysis of the Shiitake Genus Lentinula.</title>
        <authorList>
            <consortium name="DOE Joint Genome Institute"/>
            <person name="Sierra-Patev S."/>
            <person name="Min B."/>
            <person name="Naranjo-Ortiz M."/>
            <person name="Looney B."/>
            <person name="Konkel Z."/>
            <person name="Slot J.C."/>
            <person name="Sakamoto Y."/>
            <person name="Steenwyk J.L."/>
            <person name="Rokas A."/>
            <person name="Carro J."/>
            <person name="Camarero S."/>
            <person name="Ferreira P."/>
            <person name="Molpeceres G."/>
            <person name="Ruiz-Duenas F.J."/>
            <person name="Serrano A."/>
            <person name="Henrissat B."/>
            <person name="Drula E."/>
            <person name="Hughes K.W."/>
            <person name="Mata J.L."/>
            <person name="Ishikawa N.K."/>
            <person name="Vargas-Isla R."/>
            <person name="Ushijima S."/>
            <person name="Smith C.A."/>
            <person name="Ahrendt S."/>
            <person name="Andreopoulos W."/>
            <person name="He G."/>
            <person name="Labutti K."/>
            <person name="Lipzen A."/>
            <person name="Ng V."/>
            <person name="Riley R."/>
            <person name="Sandor L."/>
            <person name="Barry K."/>
            <person name="Martinez A.T."/>
            <person name="Xiao Y."/>
            <person name="Gibbons J.G."/>
            <person name="Terashima K."/>
            <person name="Grigoriev I.V."/>
            <person name="Hibbett D.S."/>
        </authorList>
    </citation>
    <scope>NUCLEOTIDE SEQUENCE</scope>
    <source>
        <strain evidence="1">TMI1499</strain>
    </source>
</reference>
<gene>
    <name evidence="1" type="ORF">F5876DRAFT_83388</name>
</gene>
<comment type="caution">
    <text evidence="1">The sequence shown here is derived from an EMBL/GenBank/DDBJ whole genome shotgun (WGS) entry which is preliminary data.</text>
</comment>